<dbReference type="GO" id="GO:0004045">
    <property type="term" value="F:peptidyl-tRNA hydrolase activity"/>
    <property type="evidence" value="ECO:0007669"/>
    <property type="project" value="UniProtKB-EC"/>
</dbReference>
<dbReference type="InterPro" id="IPR023476">
    <property type="entry name" value="Pep_tRNA_hydro_II_dom_sf"/>
</dbReference>
<organism evidence="4 5">
    <name type="scientific">Aeromonas phage 2L372D</name>
    <dbReference type="NCBI Taxonomy" id="2588097"/>
    <lineage>
        <taxon>Viruses</taxon>
        <taxon>Duplodnaviria</taxon>
        <taxon>Heunggongvirae</taxon>
        <taxon>Uroviricota</taxon>
        <taxon>Caudoviricetes</taxon>
        <taxon>Plateaulakevirus</taxon>
        <taxon>Plateaulakevirus pv2L372D</taxon>
    </lineage>
</organism>
<keyword evidence="5" id="KW-1185">Reference proteome</keyword>
<evidence type="ECO:0000256" key="1">
    <source>
        <dbReference type="ARBA" id="ARBA00013260"/>
    </source>
</evidence>
<keyword evidence="2" id="KW-0378">Hydrolase</keyword>
<dbReference type="Pfam" id="PF01981">
    <property type="entry name" value="PTH2"/>
    <property type="match status" value="1"/>
</dbReference>
<evidence type="ECO:0000256" key="2">
    <source>
        <dbReference type="ARBA" id="ARBA00022801"/>
    </source>
</evidence>
<accession>A0A4Y5TXH5</accession>
<dbReference type="EMBL" id="MK804893">
    <property type="protein sequence ID" value="QDB74038.1"/>
    <property type="molecule type" value="Genomic_DNA"/>
</dbReference>
<sequence length="90" mass="10223">MKFKIYYNKNLKMSEGKLAAQVAHISKEFGRMTESIPQEDMIIVLGLSATKFKEKVDELIYSDNLVWFQVDDGLTEVPEGTVTVCGFVEE</sequence>
<dbReference type="InterPro" id="IPR002833">
    <property type="entry name" value="PTH2"/>
</dbReference>
<dbReference type="SUPFAM" id="SSF102462">
    <property type="entry name" value="Peptidyl-tRNA hydrolase II"/>
    <property type="match status" value="1"/>
</dbReference>
<evidence type="ECO:0000256" key="3">
    <source>
        <dbReference type="ARBA" id="ARBA00048707"/>
    </source>
</evidence>
<evidence type="ECO:0000313" key="5">
    <source>
        <dbReference type="Proteomes" id="UP000316128"/>
    </source>
</evidence>
<evidence type="ECO:0000313" key="4">
    <source>
        <dbReference type="EMBL" id="QDB74038.1"/>
    </source>
</evidence>
<proteinExistence type="predicted"/>
<gene>
    <name evidence="4" type="ORF">2L372D_124</name>
</gene>
<protein>
    <recommendedName>
        <fullName evidence="1">peptidyl-tRNA hydrolase</fullName>
        <ecNumber evidence="1">3.1.1.29</ecNumber>
    </recommendedName>
</protein>
<dbReference type="Gene3D" id="3.40.1490.10">
    <property type="entry name" value="Bit1"/>
    <property type="match status" value="1"/>
</dbReference>
<dbReference type="EC" id="3.1.1.29" evidence="1"/>
<comment type="catalytic activity">
    <reaction evidence="3">
        <text>an N-acyl-L-alpha-aminoacyl-tRNA + H2O = an N-acyl-L-amino acid + a tRNA + H(+)</text>
        <dbReference type="Rhea" id="RHEA:54448"/>
        <dbReference type="Rhea" id="RHEA-COMP:10123"/>
        <dbReference type="Rhea" id="RHEA-COMP:13883"/>
        <dbReference type="ChEBI" id="CHEBI:15377"/>
        <dbReference type="ChEBI" id="CHEBI:15378"/>
        <dbReference type="ChEBI" id="CHEBI:59874"/>
        <dbReference type="ChEBI" id="CHEBI:78442"/>
        <dbReference type="ChEBI" id="CHEBI:138191"/>
        <dbReference type="EC" id="3.1.1.29"/>
    </reaction>
</comment>
<reference evidence="4 5" key="1">
    <citation type="submission" date="2019-04" db="EMBL/GenBank/DDBJ databases">
        <title>Nine Novel Phages from a Plateau Lake in Southwest China Provide Insights into Aeromonas Phage Diversity.</title>
        <authorList>
            <person name="Xiao W."/>
            <person name="Bai M."/>
            <person name="Wang Y."/>
            <person name="Cui X."/>
        </authorList>
    </citation>
    <scope>NUCLEOTIDE SEQUENCE [LARGE SCALE GENOMIC DNA]</scope>
</reference>
<dbReference type="Proteomes" id="UP000316128">
    <property type="component" value="Segment"/>
</dbReference>
<name>A0A4Y5TXH5_9CAUD</name>